<dbReference type="InterPro" id="IPR029045">
    <property type="entry name" value="ClpP/crotonase-like_dom_sf"/>
</dbReference>
<reference evidence="1 2" key="1">
    <citation type="submission" date="2015-09" db="EMBL/GenBank/DDBJ databases">
        <authorList>
            <consortium name="Swine Surveillance"/>
        </authorList>
    </citation>
    <scope>NUCLEOTIDE SEQUENCE [LARGE SCALE GENOMIC DNA]</scope>
    <source>
        <strain evidence="1 2">CECT 7557</strain>
    </source>
</reference>
<dbReference type="PANTHER" id="PTHR43459">
    <property type="entry name" value="ENOYL-COA HYDRATASE"/>
    <property type="match status" value="1"/>
</dbReference>
<dbReference type="AlphaFoldDB" id="A0A0P1FZ99"/>
<protein>
    <submittedName>
        <fullName evidence="1">Cyclohexa-1,5-dienecarbonyl-CoA hydratase</fullName>
        <ecNumber evidence="1">4.2.1.100</ecNumber>
    </submittedName>
</protein>
<proteinExistence type="predicted"/>
<organism evidence="1 2">
    <name type="scientific">Tritonibacter multivorans</name>
    <dbReference type="NCBI Taxonomy" id="928856"/>
    <lineage>
        <taxon>Bacteria</taxon>
        <taxon>Pseudomonadati</taxon>
        <taxon>Pseudomonadota</taxon>
        <taxon>Alphaproteobacteria</taxon>
        <taxon>Rhodobacterales</taxon>
        <taxon>Paracoccaceae</taxon>
        <taxon>Tritonibacter</taxon>
    </lineage>
</organism>
<dbReference type="Proteomes" id="UP000052022">
    <property type="component" value="Unassembled WGS sequence"/>
</dbReference>
<dbReference type="STRING" id="928856.SAMN04488049_1228"/>
<evidence type="ECO:0000313" key="2">
    <source>
        <dbReference type="Proteomes" id="UP000052022"/>
    </source>
</evidence>
<dbReference type="Pfam" id="PF00378">
    <property type="entry name" value="ECH_1"/>
    <property type="match status" value="1"/>
</dbReference>
<dbReference type="PANTHER" id="PTHR43459:SF1">
    <property type="entry name" value="EG:BACN32G11.4 PROTEIN"/>
    <property type="match status" value="1"/>
</dbReference>
<accession>A0A0P1FZ99</accession>
<dbReference type="EMBL" id="CYSD01000002">
    <property type="protein sequence ID" value="CUH74766.1"/>
    <property type="molecule type" value="Genomic_DNA"/>
</dbReference>
<evidence type="ECO:0000313" key="1">
    <source>
        <dbReference type="EMBL" id="CUH74766.1"/>
    </source>
</evidence>
<dbReference type="EC" id="4.2.1.100" evidence="1"/>
<dbReference type="RefSeq" id="WP_058288348.1">
    <property type="nucleotide sequence ID" value="NZ_FOMC01000022.1"/>
</dbReference>
<dbReference type="SUPFAM" id="SSF52096">
    <property type="entry name" value="ClpP/crotonase"/>
    <property type="match status" value="1"/>
</dbReference>
<keyword evidence="2" id="KW-1185">Reference proteome</keyword>
<dbReference type="Gene3D" id="3.90.226.10">
    <property type="entry name" value="2-enoyl-CoA Hydratase, Chain A, domain 1"/>
    <property type="match status" value="1"/>
</dbReference>
<gene>
    <name evidence="1" type="primary">dch</name>
    <name evidence="1" type="ORF">TRM7557_00069</name>
</gene>
<name>A0A0P1FZ99_9RHOB</name>
<dbReference type="GO" id="GO:0018823">
    <property type="term" value="F:cyclohexa-1,5-dienecarbonyl-CoA hydratase activity"/>
    <property type="evidence" value="ECO:0007669"/>
    <property type="project" value="UniProtKB-EC"/>
</dbReference>
<dbReference type="CDD" id="cd06558">
    <property type="entry name" value="crotonase-like"/>
    <property type="match status" value="1"/>
</dbReference>
<sequence>MTNLATDLVRFRQETLPGGEPFFAISMQAPRANALAPEILAALHSAFDALETSGIQKALITGGRHFSTGGDVARFYDAAHSGHAEDYSDKVVPPLQSLVLRMIEMPVLFATAVRGAATGGSAGLLFASHLAVAAPDAFVQPYYGTVGFAPDGGWTALLPDLVGRAVARSWLMANQRKMAEELHRLGLIQDIAAAPEDRAQDLLDGIDVASALATKSLFWNAVRREAIKSGLSAEAKAFRQLIGRGRTQSLMQTFLENIG</sequence>
<dbReference type="InterPro" id="IPR001753">
    <property type="entry name" value="Enoyl-CoA_hydra/iso"/>
</dbReference>
<keyword evidence="1" id="KW-0456">Lyase</keyword>
<dbReference type="OrthoDB" id="9777711at2"/>